<dbReference type="GO" id="GO:0042910">
    <property type="term" value="F:xenobiotic transmembrane transporter activity"/>
    <property type="evidence" value="ECO:0007669"/>
    <property type="project" value="TreeGrafter"/>
</dbReference>
<feature type="transmembrane region" description="Helical" evidence="1">
    <location>
        <begin position="335"/>
        <end position="354"/>
    </location>
</feature>
<organism evidence="2 3">
    <name type="scientific">Clostridium homopropionicum DSM 5847</name>
    <dbReference type="NCBI Taxonomy" id="1121318"/>
    <lineage>
        <taxon>Bacteria</taxon>
        <taxon>Bacillati</taxon>
        <taxon>Bacillota</taxon>
        <taxon>Clostridia</taxon>
        <taxon>Eubacteriales</taxon>
        <taxon>Clostridiaceae</taxon>
        <taxon>Clostridium</taxon>
    </lineage>
</organism>
<keyword evidence="3" id="KW-1185">Reference proteome</keyword>
<dbReference type="SUPFAM" id="SSF82714">
    <property type="entry name" value="Multidrug efflux transporter AcrB TolC docking domain, DN and DC subdomains"/>
    <property type="match status" value="2"/>
</dbReference>
<evidence type="ECO:0000313" key="3">
    <source>
        <dbReference type="Proteomes" id="UP000037043"/>
    </source>
</evidence>
<protein>
    <submittedName>
        <fullName evidence="2">Swarming motility protein SwrC</fullName>
    </submittedName>
</protein>
<dbReference type="Gene3D" id="1.20.1640.10">
    <property type="entry name" value="Multidrug efflux transporter AcrB transmembrane domain"/>
    <property type="match status" value="2"/>
</dbReference>
<feature type="transmembrane region" description="Helical" evidence="1">
    <location>
        <begin position="851"/>
        <end position="870"/>
    </location>
</feature>
<dbReference type="PRINTS" id="PR00702">
    <property type="entry name" value="ACRIFLAVINRP"/>
</dbReference>
<feature type="transmembrane region" description="Helical" evidence="1">
    <location>
        <begin position="361"/>
        <end position="381"/>
    </location>
</feature>
<dbReference type="RefSeq" id="WP_052221594.1">
    <property type="nucleotide sequence ID" value="NZ_LHUR01000022.1"/>
</dbReference>
<accession>A0A0L6ZAK2</accession>
<reference evidence="3" key="1">
    <citation type="submission" date="2015-08" db="EMBL/GenBank/DDBJ databases">
        <title>Genome sequence of the strict anaerobe Clostridium homopropionicum LuHBu1 (DSM 5847T).</title>
        <authorList>
            <person name="Poehlein A."/>
            <person name="Beck M."/>
            <person name="Schiel-Bengelsdorf B."/>
            <person name="Bengelsdorf F.R."/>
            <person name="Daniel R."/>
            <person name="Duerre P."/>
        </authorList>
    </citation>
    <scope>NUCLEOTIDE SEQUENCE [LARGE SCALE GENOMIC DNA]</scope>
    <source>
        <strain evidence="3">DSM 5847</strain>
    </source>
</reference>
<feature type="transmembrane region" description="Helical" evidence="1">
    <location>
        <begin position="431"/>
        <end position="457"/>
    </location>
</feature>
<dbReference type="AlphaFoldDB" id="A0A0L6ZAK2"/>
<feature type="transmembrane region" description="Helical" evidence="1">
    <location>
        <begin position="980"/>
        <end position="1004"/>
    </location>
</feature>
<dbReference type="Gene3D" id="3.30.70.1440">
    <property type="entry name" value="Multidrug efflux transporter AcrB pore domain"/>
    <property type="match status" value="1"/>
</dbReference>
<feature type="transmembrane region" description="Helical" evidence="1">
    <location>
        <begin position="903"/>
        <end position="928"/>
    </location>
</feature>
<dbReference type="Gene3D" id="3.30.2090.10">
    <property type="entry name" value="Multidrug efflux transporter AcrB TolC docking domain, DN and DC subdomains"/>
    <property type="match status" value="2"/>
</dbReference>
<feature type="transmembrane region" description="Helical" evidence="1">
    <location>
        <begin position="877"/>
        <end position="897"/>
    </location>
</feature>
<feature type="transmembrane region" description="Helical" evidence="1">
    <location>
        <begin position="518"/>
        <end position="535"/>
    </location>
</feature>
<dbReference type="SUPFAM" id="SSF82693">
    <property type="entry name" value="Multidrug efflux transporter AcrB pore domain, PN1, PN2, PC1 and PC2 subdomains"/>
    <property type="match status" value="2"/>
</dbReference>
<dbReference type="InterPro" id="IPR027463">
    <property type="entry name" value="AcrB_DN_DC_subdom"/>
</dbReference>
<dbReference type="InterPro" id="IPR001036">
    <property type="entry name" value="Acrflvin-R"/>
</dbReference>
<keyword evidence="1" id="KW-1133">Transmembrane helix</keyword>
<name>A0A0L6ZAK2_9CLOT</name>
<keyword evidence="1" id="KW-0472">Membrane</keyword>
<sequence>MKKGLIYRAIKNKTITLFMIVLIAIAGLYNYYIMPRQEVPDISAPVAKITTVYPGASSETVEKLITSKIEDEISSIEGYDYSQSYSRDSISIVNIFLTNDANVDKSWDELRRSISNIQSELPEQAQEIQVDTNLVDTAGMILSISGDNYSYEELASYADKIKNELSTIEGVSRFEVKGKLEKELKIIVDQDKLNHYPISIEDISNAIKAQSVEIPAGAISSKESKINVKTSSAYNSIEDMESTVVYASKETGALVRLKDVAKVQMALEDSSYKIKHNGKNAVLLTGYFRENKNIVLIGDEVEAKLNELKKDLPSNLTIDKVLYQPKDVQSSVNSFVINLIEGMIFVMLVVFIGIGFRNAIVVSTAIPISMLITFSFMNLFGIKIHQISITALIIALGMLVDNAIVISDAIQVRIDNDEDKLEACIKGAKETALPVFTSTLTTIAVFTPLLTLAGAAGNFLKSIPQICIISLLASFGVAIFITPTLAYILFKKSSRKEKTSCIKNFFSKLLQLAMKKKIITVALAIAALGGSLGIIKNLGLEFFPKADKNIIYLNINAENAIDINKTEKIANEVEKILSEQSEILSYTTSIGEPLPKFFFSVTPGVQAIDNAQTMISVDLGKGNRFKTNGELVDYLQQLFDTKISGGKVAVKELENGQPIGSPVRVRVSGNNLDEIIQASDVVKETLRGIDGAVNVNSDVPNKRYEYFIDVDSETAINLGLTQYDIQKQINMALKGSKASVYREEGNEYNVIVSSDISSKEELENLSLKSSITGGKILLKQVGEINLLPQNTLIKKYNKNINVVVTSDISQGYSSVKVQNILEEKLASKNLGNVKATFDGEREQITKNFGDMGVVALFAILIIYMIIMVQFGSLIQPIIIMLTIPLSIIGSVLGLFIFKEPLSFTAVFGIVSLAGIVVNNAIILVDYINSERRLGISLDEACREAAGKRFRPVMLTTITTVIGLIPLAFSGSSMFEPMSIALMAGLIVATLLTLIVIPVVFSIVIGKVERIIK</sequence>
<keyword evidence="1" id="KW-0812">Transmembrane</keyword>
<feature type="transmembrane region" description="Helical" evidence="1">
    <location>
        <begin position="463"/>
        <end position="490"/>
    </location>
</feature>
<dbReference type="PANTHER" id="PTHR32063">
    <property type="match status" value="1"/>
</dbReference>
<dbReference type="Pfam" id="PF00873">
    <property type="entry name" value="ACR_tran"/>
    <property type="match status" value="1"/>
</dbReference>
<dbReference type="Gene3D" id="3.30.70.1430">
    <property type="entry name" value="Multidrug efflux transporter AcrB pore domain"/>
    <property type="match status" value="2"/>
</dbReference>
<dbReference type="PATRIC" id="fig|1121318.3.peg.1914"/>
<dbReference type="SUPFAM" id="SSF82866">
    <property type="entry name" value="Multidrug efflux transporter AcrB transmembrane domain"/>
    <property type="match status" value="2"/>
</dbReference>
<dbReference type="Proteomes" id="UP000037043">
    <property type="component" value="Unassembled WGS sequence"/>
</dbReference>
<proteinExistence type="predicted"/>
<dbReference type="Gene3D" id="3.30.70.1320">
    <property type="entry name" value="Multidrug efflux transporter AcrB pore domain like"/>
    <property type="match status" value="1"/>
</dbReference>
<dbReference type="EMBL" id="LHUR01000022">
    <property type="protein sequence ID" value="KOA19808.1"/>
    <property type="molecule type" value="Genomic_DNA"/>
</dbReference>
<gene>
    <name evidence="2" type="primary">swrC</name>
    <name evidence="2" type="ORF">CLHOM_18970</name>
</gene>
<dbReference type="PANTHER" id="PTHR32063:SF18">
    <property type="entry name" value="CATION EFFLUX SYSTEM PROTEIN"/>
    <property type="match status" value="1"/>
</dbReference>
<feature type="transmembrane region" description="Helical" evidence="1">
    <location>
        <begin position="12"/>
        <end position="32"/>
    </location>
</feature>
<dbReference type="STRING" id="36844.SAMN04488501_10296"/>
<dbReference type="GO" id="GO:0005886">
    <property type="term" value="C:plasma membrane"/>
    <property type="evidence" value="ECO:0007669"/>
    <property type="project" value="TreeGrafter"/>
</dbReference>
<feature type="transmembrane region" description="Helical" evidence="1">
    <location>
        <begin position="949"/>
        <end position="968"/>
    </location>
</feature>
<comment type="caution">
    <text evidence="2">The sequence shown here is derived from an EMBL/GenBank/DDBJ whole genome shotgun (WGS) entry which is preliminary data.</text>
</comment>
<evidence type="ECO:0000313" key="2">
    <source>
        <dbReference type="EMBL" id="KOA19808.1"/>
    </source>
</evidence>
<evidence type="ECO:0000256" key="1">
    <source>
        <dbReference type="SAM" id="Phobius"/>
    </source>
</evidence>